<proteinExistence type="predicted"/>
<dbReference type="PROSITE" id="PS50172">
    <property type="entry name" value="BRCT"/>
    <property type="match status" value="1"/>
</dbReference>
<dbReference type="EMBL" id="BMAY01000004">
    <property type="protein sequence ID" value="GFZ26776.1"/>
    <property type="molecule type" value="Genomic_DNA"/>
</dbReference>
<dbReference type="Proteomes" id="UP000677218">
    <property type="component" value="Unassembled WGS sequence"/>
</dbReference>
<dbReference type="SMART" id="SM00479">
    <property type="entry name" value="EXOIII"/>
    <property type="match status" value="1"/>
</dbReference>
<protein>
    <recommendedName>
        <fullName evidence="8">DNA polymerase III polC-type</fullName>
    </recommendedName>
</protein>
<evidence type="ECO:0000256" key="4">
    <source>
        <dbReference type="ARBA" id="ARBA00022722"/>
    </source>
</evidence>
<dbReference type="GO" id="GO:0003676">
    <property type="term" value="F:nucleic acid binding"/>
    <property type="evidence" value="ECO:0007669"/>
    <property type="project" value="InterPro"/>
</dbReference>
<evidence type="ECO:0000256" key="8">
    <source>
        <dbReference type="ARBA" id="ARBA00070925"/>
    </source>
</evidence>
<dbReference type="SUPFAM" id="SSF53098">
    <property type="entry name" value="Ribonuclease H-like"/>
    <property type="match status" value="1"/>
</dbReference>
<keyword evidence="5" id="KW-0378">Hydrolase</keyword>
<dbReference type="Gene3D" id="3.30.420.10">
    <property type="entry name" value="Ribonuclease H-like superfamily/Ribonuclease H"/>
    <property type="match status" value="1"/>
</dbReference>
<keyword evidence="4" id="KW-0540">Nuclease</keyword>
<dbReference type="GO" id="GO:0006260">
    <property type="term" value="P:DNA replication"/>
    <property type="evidence" value="ECO:0007669"/>
    <property type="project" value="UniProtKB-KW"/>
</dbReference>
<keyword evidence="11" id="KW-1185">Reference proteome</keyword>
<dbReference type="PANTHER" id="PTHR30231:SF4">
    <property type="entry name" value="PROTEIN NEN2"/>
    <property type="match status" value="1"/>
</dbReference>
<name>A0A916VH88_9LACO</name>
<reference evidence="10" key="1">
    <citation type="submission" date="2020-08" db="EMBL/GenBank/DDBJ databases">
        <title>Taxonomic study for Lactobacillus species isolated from hardwood bark.</title>
        <authorList>
            <person name="Tohno M."/>
            <person name="Tanizawa Y."/>
        </authorList>
    </citation>
    <scope>NUCLEOTIDE SEQUENCE</scope>
    <source>
        <strain evidence="10">B40</strain>
    </source>
</reference>
<sequence length="318" mass="36164">MAITIDHGILQIPGAQDKLRQKGREHPGFYDDYTMIDIETTGLAPYRDRITDLGAVKVRQGQVVDTYSTLVKYPGNNRVPAFITKLNGITQQLLEDEGKPVKQAIAEFRDFIGSDLIAGYNVNFDLNFVYDACEKFKAPRLDNDYIDVLRLARGLYPRQRHNRLVDLLQRLNIAQTEEHRGLQDSMDTIRVYNELQKLAPANLEEELTQQLKTVDLSQPLPTSRDLVRFSQFDHKRIVLAGDLASGRSELGQALSNLGADLREEVNPLTDYVIAGDREFFKGDLPAIKAARSLQAEHNPIKCWTESFFLAVFDDWARR</sequence>
<organism evidence="10 11">
    <name type="scientific">Lactobacillus corticis</name>
    <dbReference type="NCBI Taxonomy" id="2201249"/>
    <lineage>
        <taxon>Bacteria</taxon>
        <taxon>Bacillati</taxon>
        <taxon>Bacillota</taxon>
        <taxon>Bacilli</taxon>
        <taxon>Lactobacillales</taxon>
        <taxon>Lactobacillaceae</taxon>
        <taxon>Lactobacillus</taxon>
    </lineage>
</organism>
<dbReference type="InterPro" id="IPR012337">
    <property type="entry name" value="RNaseH-like_sf"/>
</dbReference>
<dbReference type="GO" id="GO:0008408">
    <property type="term" value="F:3'-5' exonuclease activity"/>
    <property type="evidence" value="ECO:0007669"/>
    <property type="project" value="TreeGrafter"/>
</dbReference>
<keyword evidence="1" id="KW-0808">Transferase</keyword>
<dbReference type="FunFam" id="3.30.420.10:FF:000045">
    <property type="entry name" value="3'-5' exonuclease DinG"/>
    <property type="match status" value="1"/>
</dbReference>
<keyword evidence="6 10" id="KW-0269">Exonuclease</keyword>
<evidence type="ECO:0000256" key="2">
    <source>
        <dbReference type="ARBA" id="ARBA00022695"/>
    </source>
</evidence>
<dbReference type="AlphaFoldDB" id="A0A916VH88"/>
<evidence type="ECO:0000256" key="6">
    <source>
        <dbReference type="ARBA" id="ARBA00022839"/>
    </source>
</evidence>
<keyword evidence="2" id="KW-0548">Nucleotidyltransferase</keyword>
<evidence type="ECO:0000313" key="11">
    <source>
        <dbReference type="Proteomes" id="UP000677218"/>
    </source>
</evidence>
<dbReference type="CDD" id="cd06127">
    <property type="entry name" value="DEDDh"/>
    <property type="match status" value="1"/>
</dbReference>
<evidence type="ECO:0000256" key="3">
    <source>
        <dbReference type="ARBA" id="ARBA00022705"/>
    </source>
</evidence>
<dbReference type="Gene3D" id="3.40.50.10190">
    <property type="entry name" value="BRCT domain"/>
    <property type="match status" value="1"/>
</dbReference>
<evidence type="ECO:0000256" key="1">
    <source>
        <dbReference type="ARBA" id="ARBA00022679"/>
    </source>
</evidence>
<evidence type="ECO:0000259" key="9">
    <source>
        <dbReference type="PROSITE" id="PS50172"/>
    </source>
</evidence>
<evidence type="ECO:0000256" key="5">
    <source>
        <dbReference type="ARBA" id="ARBA00022801"/>
    </source>
</evidence>
<gene>
    <name evidence="10" type="ORF">LCB40_06560</name>
</gene>
<evidence type="ECO:0000256" key="7">
    <source>
        <dbReference type="ARBA" id="ARBA00022932"/>
    </source>
</evidence>
<dbReference type="SUPFAM" id="SSF52113">
    <property type="entry name" value="BRCT domain"/>
    <property type="match status" value="1"/>
</dbReference>
<dbReference type="PANTHER" id="PTHR30231">
    <property type="entry name" value="DNA POLYMERASE III SUBUNIT EPSILON"/>
    <property type="match status" value="1"/>
</dbReference>
<dbReference type="RefSeq" id="WP_212780475.1">
    <property type="nucleotide sequence ID" value="NZ_BMAY01000004.1"/>
</dbReference>
<dbReference type="Pfam" id="PF00929">
    <property type="entry name" value="RNase_T"/>
    <property type="match status" value="1"/>
</dbReference>
<dbReference type="InterPro" id="IPR036420">
    <property type="entry name" value="BRCT_dom_sf"/>
</dbReference>
<dbReference type="GO" id="GO:0005829">
    <property type="term" value="C:cytosol"/>
    <property type="evidence" value="ECO:0007669"/>
    <property type="project" value="TreeGrafter"/>
</dbReference>
<dbReference type="InterPro" id="IPR001357">
    <property type="entry name" value="BRCT_dom"/>
</dbReference>
<dbReference type="InterPro" id="IPR036397">
    <property type="entry name" value="RNaseH_sf"/>
</dbReference>
<keyword evidence="3" id="KW-0235">DNA replication</keyword>
<comment type="caution">
    <text evidence="10">The sequence shown here is derived from an EMBL/GenBank/DDBJ whole genome shotgun (WGS) entry which is preliminary data.</text>
</comment>
<accession>A0A916VH88</accession>
<dbReference type="InterPro" id="IPR013520">
    <property type="entry name" value="Ribonucl_H"/>
</dbReference>
<feature type="domain" description="BRCT" evidence="9">
    <location>
        <begin position="227"/>
        <end position="318"/>
    </location>
</feature>
<evidence type="ECO:0000313" key="10">
    <source>
        <dbReference type="EMBL" id="GFZ26776.1"/>
    </source>
</evidence>
<keyword evidence="7" id="KW-0239">DNA-directed DNA polymerase</keyword>
<dbReference type="GO" id="GO:0003887">
    <property type="term" value="F:DNA-directed DNA polymerase activity"/>
    <property type="evidence" value="ECO:0007669"/>
    <property type="project" value="UniProtKB-KW"/>
</dbReference>